<feature type="transmembrane region" description="Helical" evidence="1">
    <location>
        <begin position="105"/>
        <end position="127"/>
    </location>
</feature>
<feature type="transmembrane region" description="Helical" evidence="1">
    <location>
        <begin position="172"/>
        <end position="195"/>
    </location>
</feature>
<dbReference type="SUPFAM" id="SSF55486">
    <property type="entry name" value="Metalloproteases ('zincins'), catalytic domain"/>
    <property type="match status" value="1"/>
</dbReference>
<keyword evidence="3" id="KW-1185">Reference proteome</keyword>
<dbReference type="Proteomes" id="UP000009309">
    <property type="component" value="Unassembled WGS sequence"/>
</dbReference>
<dbReference type="STRING" id="1185876.BN8_06495"/>
<name>I2GT63_9BACT</name>
<dbReference type="InterPro" id="IPR027268">
    <property type="entry name" value="Peptidase_M4/M1_CTD_sf"/>
</dbReference>
<dbReference type="Pfam" id="PF12730">
    <property type="entry name" value="ABC2_membrane_4"/>
    <property type="match status" value="1"/>
</dbReference>
<keyword evidence="1" id="KW-0812">Transmembrane</keyword>
<evidence type="ECO:0008006" key="4">
    <source>
        <dbReference type="Google" id="ProtNLM"/>
    </source>
</evidence>
<evidence type="ECO:0000313" key="2">
    <source>
        <dbReference type="EMBL" id="CCH57092.1"/>
    </source>
</evidence>
<dbReference type="EMBL" id="CAIT01000010">
    <property type="protein sequence ID" value="CCH57092.1"/>
    <property type="molecule type" value="Genomic_DNA"/>
</dbReference>
<feature type="transmembrane region" description="Helical" evidence="1">
    <location>
        <begin position="238"/>
        <end position="257"/>
    </location>
</feature>
<proteinExistence type="predicted"/>
<sequence>MRFRQIFRFEFRYQLSSLSTWIYFLIAFMLPFWFSEIVRPNDDAVYINSPFFLILATVFTGVIWLLSAGTIAGQAAARDVQTRMYPLVYTTPVSKLEYLGGRFSAAFLLNALIHTVIPLGFFLGFYLRKVDSGQIGPFRPEAFLSTYFYLSLPLAFYVTTCQFSVSVIRRKAIAALLVSFLLFPILSQLIGYSIANLLDKAALYKLIDLVGISVLKDIETWTPFEKNNRFIPLNGPLLWNRLIWFAIATLVLVYSYYRFTFVHQAEKSARKLRQKKADITGADVASPVPDSKIGMFPLPSFGRSARFSQLLVLTRSSFRYIAGSRTGLSLVGLYAILLVVVAGQFLQEKGVPQYATPMNVLPMITASLTNINTGLIIIPMLIAFLAGELIWRERDYGQHKMSDTMPVSEWGLFLGKYMGLALVIVLWMGFLLLAGVLIQLTQGEANIAFGVFIKALFSIQLINYLLFAMLALAVHVLVNHKYLGHVAVLLAYLFIAFAEKLGIEHTLLIYGSDPGWSYTDMRGFGPFLAPLFWYKAYWMGWALLLAVVGRLALVRTMPEGFGGRIRSIRNRFTRSTTLTTLAGFAIILVTGSYIFYNTNVLNEYVSSREWIKRQAGYERHYRKYLDSPQPRITGTKITVELYPQHRKATIRGSYKLVNLTPVPIDTICLDIKPEVETRNIRFTRTARAVVEDRLHGFNIYTLQKPLQPGDSLQMNFEVVWQSKGFRNTNLDVSVIDNGSYFVNQERFPAIGYNLYRELRTNPERKRYGLPNWKLPSLYDSTSRQIRQGQELTSFEAIVGTDEGQTAIAPGNLVRTWKDNGRNYFHYAANAPIRHKFSIFSARYRTYTSVWKDTVSGKKRDVTFTMYYHPGHADNIERIARSVQASLTYYTRTFGPYPQDHLTIIERSGSVGDLNAEPTAIDYGEAFVLLNVNDNPQALDVIFFAMAHEIAHQWWGTGQVIPALSEGAHVMSESLANYSGLQVVEETYGEEQVRLLLKMWRDAYEVPRMAYMNSLLEANDPFLGYRKGVMALHALTGYTHKETVNNALRQLLIKYGASKPPLANTLDLYGELKAATPDSLHGLLSDYFAKNLYWQLKTDQVHAEPVDATHWKVSLQVKAKKYTIDSTGADRMEPLNDWIEIGVFAPGVASPGVATPGVASTKPLYLKKHKLTQEESTITVLVSEKPVRAGIDPNYLLFDLFPDDNQKNAKINGDRMMKGDAL</sequence>
<feature type="transmembrane region" description="Helical" evidence="1">
    <location>
        <begin position="447"/>
        <end position="470"/>
    </location>
</feature>
<feature type="transmembrane region" description="Helical" evidence="1">
    <location>
        <begin position="147"/>
        <end position="165"/>
    </location>
</feature>
<keyword evidence="1" id="KW-1133">Transmembrane helix</keyword>
<evidence type="ECO:0000313" key="3">
    <source>
        <dbReference type="Proteomes" id="UP000009309"/>
    </source>
</evidence>
<feature type="transmembrane region" description="Helical" evidence="1">
    <location>
        <begin position="327"/>
        <end position="346"/>
    </location>
</feature>
<dbReference type="eggNOG" id="COG0308">
    <property type="taxonomic scope" value="Bacteria"/>
</dbReference>
<dbReference type="Gene3D" id="1.10.390.10">
    <property type="entry name" value="Neutral Protease Domain 2"/>
    <property type="match status" value="1"/>
</dbReference>
<feature type="transmembrane region" description="Helical" evidence="1">
    <location>
        <begin position="46"/>
        <end position="66"/>
    </location>
</feature>
<feature type="transmembrane region" description="Helical" evidence="1">
    <location>
        <begin position="575"/>
        <end position="596"/>
    </location>
</feature>
<evidence type="ECO:0000256" key="1">
    <source>
        <dbReference type="SAM" id="Phobius"/>
    </source>
</evidence>
<feature type="transmembrane region" description="Helical" evidence="1">
    <location>
        <begin position="12"/>
        <end position="34"/>
    </location>
</feature>
<dbReference type="AlphaFoldDB" id="I2GT63"/>
<comment type="caution">
    <text evidence="2">The sequence shown here is derived from an EMBL/GenBank/DDBJ whole genome shotgun (WGS) entry which is preliminary data.</text>
</comment>
<keyword evidence="1" id="KW-0472">Membrane</keyword>
<feature type="transmembrane region" description="Helical" evidence="1">
    <location>
        <begin position="536"/>
        <end position="554"/>
    </location>
</feature>
<protein>
    <recommendedName>
        <fullName evidence="4">Peptidase M1 membrane alanine aminopeptidase domain-containing protein</fullName>
    </recommendedName>
</protein>
<accession>I2GT63</accession>
<dbReference type="OrthoDB" id="100605at2"/>
<gene>
    <name evidence="2" type="ORF">BN8_06495</name>
</gene>
<reference evidence="2 3" key="1">
    <citation type="journal article" date="2012" name="J. Bacteriol.">
        <title>Genome Sequence of the Filamentous Bacterium Fibrisoma limi BUZ 3T.</title>
        <authorList>
            <person name="Filippini M."/>
            <person name="Qi W."/>
            <person name="Jaenicke S."/>
            <person name="Goesmann A."/>
            <person name="Smits T.H."/>
            <person name="Bagheri H.C."/>
        </authorList>
    </citation>
    <scope>NUCLEOTIDE SEQUENCE [LARGE SCALE GENOMIC DNA]</scope>
    <source>
        <strain evidence="3">BUZ 3T</strain>
    </source>
</reference>
<feature type="transmembrane region" description="Helical" evidence="1">
    <location>
        <begin position="412"/>
        <end position="441"/>
    </location>
</feature>
<organism evidence="2 3">
    <name type="scientific">Fibrisoma limi BUZ 3</name>
    <dbReference type="NCBI Taxonomy" id="1185876"/>
    <lineage>
        <taxon>Bacteria</taxon>
        <taxon>Pseudomonadati</taxon>
        <taxon>Bacteroidota</taxon>
        <taxon>Cytophagia</taxon>
        <taxon>Cytophagales</taxon>
        <taxon>Spirosomataceae</taxon>
        <taxon>Fibrisoma</taxon>
    </lineage>
</organism>
<feature type="transmembrane region" description="Helical" evidence="1">
    <location>
        <begin position="366"/>
        <end position="391"/>
    </location>
</feature>